<proteinExistence type="predicted"/>
<evidence type="ECO:0000256" key="1">
    <source>
        <dbReference type="SAM" id="SignalP"/>
    </source>
</evidence>
<feature type="signal peptide" evidence="1">
    <location>
        <begin position="1"/>
        <end position="24"/>
    </location>
</feature>
<dbReference type="EMBL" id="HBEG01010173">
    <property type="protein sequence ID" value="CAD8350547.1"/>
    <property type="molecule type" value="Transcribed_RNA"/>
</dbReference>
<sequence>MAPHSIRSALLPLAVSLAVQAAAAAPTAAAAAVPAAASLTEPLAGGGAGGDDEVALLQVRGDVQVAQQRVTSSRDDCVDLSGEYDVMGRAVVVVSQTGCSGTMTDPRGESSPYTISDRTVVLTLPDTEFTGTVTGESGSYSVEFPEMGATFTQVGGDRAVSRSNKLTGKGGNFTFGTLLSMRGKVSA</sequence>
<feature type="chain" id="PRO_5031454932" description="Altered inheritance of mitochondria protein 24, mitochondrial" evidence="1">
    <location>
        <begin position="25"/>
        <end position="187"/>
    </location>
</feature>
<name>A0A7S0FBN1_9DINO</name>
<evidence type="ECO:0000313" key="2">
    <source>
        <dbReference type="EMBL" id="CAD8350547.1"/>
    </source>
</evidence>
<protein>
    <recommendedName>
        <fullName evidence="3">Altered inheritance of mitochondria protein 24, mitochondrial</fullName>
    </recommendedName>
</protein>
<keyword evidence="1" id="KW-0732">Signal</keyword>
<organism evidence="2">
    <name type="scientific">Pyrodinium bahamense</name>
    <dbReference type="NCBI Taxonomy" id="73915"/>
    <lineage>
        <taxon>Eukaryota</taxon>
        <taxon>Sar</taxon>
        <taxon>Alveolata</taxon>
        <taxon>Dinophyceae</taxon>
        <taxon>Gonyaulacales</taxon>
        <taxon>Pyrocystaceae</taxon>
        <taxon>Pyrodinium</taxon>
    </lineage>
</organism>
<evidence type="ECO:0008006" key="3">
    <source>
        <dbReference type="Google" id="ProtNLM"/>
    </source>
</evidence>
<accession>A0A7S0FBN1</accession>
<dbReference type="AlphaFoldDB" id="A0A7S0FBN1"/>
<reference evidence="2" key="1">
    <citation type="submission" date="2021-01" db="EMBL/GenBank/DDBJ databases">
        <authorList>
            <person name="Corre E."/>
            <person name="Pelletier E."/>
            <person name="Niang G."/>
            <person name="Scheremetjew M."/>
            <person name="Finn R."/>
            <person name="Kale V."/>
            <person name="Holt S."/>
            <person name="Cochrane G."/>
            <person name="Meng A."/>
            <person name="Brown T."/>
            <person name="Cohen L."/>
        </authorList>
    </citation>
    <scope>NUCLEOTIDE SEQUENCE</scope>
    <source>
        <strain evidence="2">Pbaha01</strain>
    </source>
</reference>
<gene>
    <name evidence="2" type="ORF">PBAH0796_LOCUS5951</name>
</gene>